<name>A0ABS4RJI8_9BACI</name>
<reference evidence="2 3" key="1">
    <citation type="submission" date="2021-03" db="EMBL/GenBank/DDBJ databases">
        <title>Genomic Encyclopedia of Type Strains, Phase IV (KMG-IV): sequencing the most valuable type-strain genomes for metagenomic binning, comparative biology and taxonomic classification.</title>
        <authorList>
            <person name="Goeker M."/>
        </authorList>
    </citation>
    <scope>NUCLEOTIDE SEQUENCE [LARGE SCALE GENOMIC DNA]</scope>
    <source>
        <strain evidence="2 3">DSM 26675</strain>
    </source>
</reference>
<dbReference type="InterPro" id="IPR047753">
    <property type="entry name" value="YtzI-like"/>
</dbReference>
<dbReference type="Proteomes" id="UP001519293">
    <property type="component" value="Unassembled WGS sequence"/>
</dbReference>
<dbReference type="NCBIfam" id="NF033232">
    <property type="entry name" value="small_YtzI"/>
    <property type="match status" value="1"/>
</dbReference>
<evidence type="ECO:0000256" key="1">
    <source>
        <dbReference type="SAM" id="MobiDB-lite"/>
    </source>
</evidence>
<feature type="compositionally biased region" description="Polar residues" evidence="1">
    <location>
        <begin position="41"/>
        <end position="56"/>
    </location>
</feature>
<sequence length="56" mass="6187">MIAILLVVSFIIVAVIIFLCVITTSKAYKFKHTVDSIDPLPNQNQDGKSRTSTQAH</sequence>
<accession>A0ABS4RJI8</accession>
<feature type="region of interest" description="Disordered" evidence="1">
    <location>
        <begin position="37"/>
        <end position="56"/>
    </location>
</feature>
<protein>
    <submittedName>
        <fullName evidence="2">Large-conductance mechanosensitive channel</fullName>
    </submittedName>
</protein>
<dbReference type="EMBL" id="JAGIKZ010000032">
    <property type="protein sequence ID" value="MBP2243036.1"/>
    <property type="molecule type" value="Genomic_DNA"/>
</dbReference>
<proteinExistence type="predicted"/>
<dbReference type="RefSeq" id="WP_083953948.1">
    <property type="nucleotide sequence ID" value="NZ_JAGIKZ010000032.1"/>
</dbReference>
<organism evidence="2 3">
    <name type="scientific">Cytobacillus eiseniae</name>
    <dbReference type="NCBI Taxonomy" id="762947"/>
    <lineage>
        <taxon>Bacteria</taxon>
        <taxon>Bacillati</taxon>
        <taxon>Bacillota</taxon>
        <taxon>Bacilli</taxon>
        <taxon>Bacillales</taxon>
        <taxon>Bacillaceae</taxon>
        <taxon>Cytobacillus</taxon>
    </lineage>
</organism>
<gene>
    <name evidence="2" type="ORF">J2Z40_003618</name>
</gene>
<evidence type="ECO:0000313" key="2">
    <source>
        <dbReference type="EMBL" id="MBP2243036.1"/>
    </source>
</evidence>
<comment type="caution">
    <text evidence="2">The sequence shown here is derived from an EMBL/GenBank/DDBJ whole genome shotgun (WGS) entry which is preliminary data.</text>
</comment>
<keyword evidence="3" id="KW-1185">Reference proteome</keyword>
<evidence type="ECO:0000313" key="3">
    <source>
        <dbReference type="Proteomes" id="UP001519293"/>
    </source>
</evidence>